<feature type="domain" description="Fibronectin type-III" evidence="25">
    <location>
        <begin position="4492"/>
        <end position="4588"/>
    </location>
</feature>
<evidence type="ECO:0000256" key="16">
    <source>
        <dbReference type="ARBA" id="ARBA00022860"/>
    </source>
</evidence>
<feature type="domain" description="Ig-like" evidence="24">
    <location>
        <begin position="2826"/>
        <end position="2916"/>
    </location>
</feature>
<dbReference type="InterPro" id="IPR007110">
    <property type="entry name" value="Ig-like_dom"/>
</dbReference>
<feature type="domain" description="Fibronectin type-III" evidence="25">
    <location>
        <begin position="3808"/>
        <end position="3901"/>
    </location>
</feature>
<keyword evidence="8" id="KW-0808">Transferase</keyword>
<dbReference type="PROSITE" id="PS00107">
    <property type="entry name" value="PROTEIN_KINASE_ATP"/>
    <property type="match status" value="1"/>
</dbReference>
<feature type="domain" description="Ig-like" evidence="24">
    <location>
        <begin position="3124"/>
        <end position="3213"/>
    </location>
</feature>
<dbReference type="PROSITE" id="PS50835">
    <property type="entry name" value="IG_LIKE"/>
    <property type="match status" value="24"/>
</dbReference>
<sequence>MPGAPRFTQKPSIQQTPQGDLLMECHLEADPPPDIVWHHAGTPIPAGPRVTLTLTNLHDNLYKAILIIKEPNVGDGGAYKCTASNQFGESNANINLNFAGAGEEQKAAKGPTFLSKPRIIPKEGGALVVMECRVKSTSRPTATWYKDGVPIREGALFSVLFTDLGDSQYLCQLEIHGPSAEDAGQYRCNIKNDDGETNANLALNFEQETEERHEKSPGRKSPRERREKDSASPRPGSRPGSPKKQMKSREGTPKKSLKSREGTPRKSIRSRTATPTQEIEKGTTEEAELKTHKTSKMQKLDAEGDESQAKAKKLAKIEKSEPEEPEGEAKGKPPSGKIEKTGIDGIEGKLQKRAEKPEVEAPEAKAAKTSAMTEKSEPEQPELEQMEVDSQSIKRKGEITLPPQEEKKARQKSASPPKTVSEADRVFEKHTTEKAAANYKRPPVVLEPAKSKVAREGESVTLECEMQCSPSTKITWFKDGRAIKASAEFLTFFDGRIARLTINHMTEVKSGLFKCAATNEFGEAHSSAMVKFEHSEEDLDYHKKHRQSIADIENRLKQDLKKAEDQRKARAEGVKQAEEKRKAEEDEKVAAKKKASVSATRDEQSLRSEREEAKDGRGASAAEIDEDGIPSSGLTIPPQIRSQLLGEQETAGGDSEEEMSESISELPTFAGQRQRKRSSQKFEPSTRNPEETSEQAARGKGDSGSSSPFNVTLKKTPPKKSEQAAEKTKFSLKKTDKKAEEEHAKGLQAMLKKRVPRSRGPSDSDESGSLDPVGMRRTSSGGAARPGEIEGPSRRRSSVDMRCESISEILEKTSTPLVPTGPVGPPHIAEIPENVTVPENETAVLKCKVQGNPVPTVKWSKGLREIMPGGRFKILTDHVEGTVMLVMQKCRSQDDGPYTLTIENEHGSDSVAVKLLVTSGAGLDLRSMLKHREYEGSGAGAGEAGAEAKDKDKPMTEAERRQSLFPGKKVEKWERPLEDKTVQQQVDKICEWKCVYSRPNAKIRWYKDKKEIFSGGLKYKIVIEKAVCTLIINNPEVDDSGKYTCEANGLPTTAVLTVEEPPMKYSFITPLPNTQEIYRTKQAVLTCKVNNKRAPLVWYRNGKPISQDDKRFLVENDAVGRFTLTIKEVIQEDQGEWMAKINNEVFSKVQVYVEEPRHTFVIPLKSQKVMEKETTTLECDVNDKDADVEWWHDGVKIVLDSKKFVAEAVGRKRRLTINGAKMEDHGEYKCTTKDDQTLAQLIVDALNKFIVKLTDVEVIEKEDVDLRCETKDTKTPGIWSTKGKTITSMPGGKYETSSRAGVHTLKISKIELTEGDIYEINVAGLEGSCMVTVLEAEKKPILNWKPKKVEMEAGKPEVIKVPFQIKGARRSEIKPVLLRDGKPVDMNALKDLVEVVINGDVAEIKFKNPKKGDTGKWALELGNTGGTVLAPFEVFVKDKPKVPKGPLETTNVTAQGCDLKWKPAEPQEGAPVRAYIVEMQEGRSGNWVKIGETKGTEFKVKDLKEHGEYKFRVKAVNEVGASEPLTGESILAKNPYTVPDKPKNMKAADICKDSLLLEWQPPENDGGAPIESYIVERRDKSEKDWHEVGTVPGSTEGKEPKSVFSLLDDKVVEGKEYYYRVRAVNKAGPGDPCDHGRPYKIMAKPEPPSFPSGGIKDLRLKVGETIKYDIPILGEPLPDVTWTVNGKPLKAAGRCKMATERGKHVMKIENAERSDSGQFTIALKNASGKCDSTATVTVISKPTPPNGPLNISEICGDGCLLDWKPPDDDGGEPLQQYIIEAQDMDEKGKFFKVGSVAPNETKLKVTGLKNKGNYKFRVKAVNKEGESEPLTADQYVQIKDPWDEPGKPGRPEITDYDSDRIDLAWEPPTKDGGAPIEEYIIEKKDQATREWVECARSPTTTASVRNLKEGEEYQFRVRAVNKAGAGNPSEPSQKQIAKPKFIPAWLKHDCLNSITVKAGQMVRWDVQFGGEPQPTITWSKNDKTLETGGTLQVDVKKHDHTILCISSAVRADCGKYRLTVKNSKGEDTEAADLTVLDRPSKPQGPLAVSDVYEDNCNLSWKPPEDDGGEPIECYEVEKLDIDTGRWVPCAKVKDTKAHIDGLKKGQSYQFRVKAVNREGASDPLNTESATLAKNPYDEPGKPATPEVTDWDVDRVNLKWEPPTNDGGAPITNYIIEKKSKHARDWTKCGETAGPVCEAEIRDLKEGEEYQFRIRAVNKAGPGEASDPSNKVIAKHRNLRPHIDRESMRTITIKVGQNCEFDVPVQGEPPPEKVWSFDDKPLSANTHIKITNEDYRTRFVLSNATRKHAGKYTLTATNVNGTDQHSVEVMVLGRPSAPEGPLEVSDVHEDHMNLEWKPPLDDGGCPIDHYEIEKMDIATGRWVPCGRAEDTKATVQNLQAGKTYQFRVRAVNKEGESDPLATEGDGILAKNPYDVPGKTDKPEIVDWDKDHVDLKWKAPDDGGSPIQEYIIEKKDKHGRWEEAMTVPAGETTATVGNLKQGEEYQFRVIAKNKAGKGQPSEPSDRVIAKPRHLAPHIHREDVENTVVKVGQPVKFVVHIDGEPPPSVTWMCNGKPVESGVAIENADYVSKFAIAKSIRKQSGKYTITATNESGTDSVSFDIKVKGRPSKPKGPLGVKDVFEDRATLDWKPPEDDGGEPIEHYEIERMDTKDGIWVPCGRTKDTVFVVEGLTKDKHYKFRVKAVNSEGDSEPLETEQTVHAKNPFDKPGKPGRPTPVDWDKDHVDLEWAKPSTDGGAPIQEYQVEKRSKYGRWEPAVTVPGDSTTATVPNLTAGEEYEFRVIAVNKGGPSDPSDPSPTVIAKPRNLAPKIDRRALEPIQIRAGQTINFTVPVEGEPPPTVTWLNPDEREIRHGGRVKLDNPDYQTKLQIRAAERSDSGTYTIRAKNINGEDVATVKVNVIDKPSSPEGPLNVSDVHADHMTLDWKPPADDGGIPVENYVIEKLDSATGHWVPCGKVDGTQTTAVVDGLIQGHEYKFRVSAVNAEGESEPLETIGSTLAKNPYDVPGKTSKPELVDWDKDHVDLKWNPPTNDGGAPIEGYVVEVKEKFSPSWKEAMEVPAGQLSATVGNLKEGQEYEFRIRAKNKAGVGEPSEPSDSVVAKPRHLAPQIDRSAIEEIKVRAGTDFQLNIPVSGEPPPEVIWTFQGEPVESSDRMKVNNVPYKTKFTVKRALRSDTGVYLITAKNENGVDTAEVKVTVLDRPGEPQGPLKISDINKNGCTLEWKEPQDDGGAEITHYIVEKQDTSTGRWTSCGEPSRTTFKVEDLTPGHEYKFRVKAVNRYGDSDALEAAQPIIAKDPFDTADKPGTPEITDWDKDHVDLAWTPPASDGGAPIEKYVIEKKLASGDWEYAEEVPADQTQATVGNLKQGATYQFRVKAINKAGSSTPSDPSRSIVAKPRHLAPKIDRSMLQEVRVKAGGVIEFNVNVDGEPNPKIAWFINETPLTSSDRTRIDNSTEHNTKLKTTTATRLDSGMYKIVATNESGKDEAEVKVTVLDVPGAPNGPLDVKDITKESCTLKWNEPDDDGGSPISHYVVEKQEAGGRWVPCGETSGTTLRVNKLIEGQQYKFRVKAVNRQGQSEPLTTISPITAKNPFDEPGKPTDVTPVDWDKDHVDLEWKAPANDGGAPIESYVVEKKDKFGDWIPCVTVPGSVTKATAPNLTTGETYQFRVRAVNKAGKGEPSDPTGDVVAKPRKLAPKINVAGLLDIRVRAGNPVHLHVDFDGEPTPKASWKVNDKLFEGNERVEIIRAEKSNEIKILSSVRGDTGIYAITVENEHGKDRASCSVTVFDVPEAPQGPVKIADINKEGCTLTWKPPADDGGSDIVHYVVEKMDTTRGSWQEVGRFPDCNAKVTKLINGKEYKFRIKAVNLQGESKPLESDEMVARNQFDVPQPTSKPEVVDWDKDRIDIEWKPPTDNGGSPIKEYIIEKKEKGSPIWSEAGKTSGAKTSFSATGLKQGSEYEFRVIAVNEAGPSDPSEPSDSQMAKARYVKPEIISQTRKFKVKAGLSLTVEAEFIGSPDPTVNWEFKENQPVPSQLLVNSKPGITTIFFPAAKRSESGIYTLKLKNEVGETTGVFEVNVQDKPSQPTGPIEVSDVTKDSCVLTWKPPEDDGGAEITNYVVEKRDLRTNAWVPVSAFVPGTSLTVKKLEEGHEYEFRVMAENVNGRSEPLSTETPVLAKDQFGTPGKPGKPEVTDRDYDHIDIEWTAPREDGGHPISHYDVERKDMKTGRWIKVNMAPVKGTAFSDDRVQKGHSYEYRVIAVNKAGQGKPSDPSAVAIAKPMFEAPQFELGIDGREFRVRAGEPLDITVPYVGSPTPDIKWVKEGITLSEVETDESKTRLFIPVSKRSDSGKVKITASNAYGDAEANIKISVIDRPSPPEGPITYPETTRHSVTVAWKPPADDGGSEITGYRIEYQELGSSTWERVPETVSSLSYTVRALEHGKEYKFRVRAENVMGLSEPIVGQPVIAKDPFNPPGAPSTPEVTGYNTNQISLKWNPPRDDGGSPITGYVIEKFEKKGGGEWAPVKMGIVRGTEATVTGLAEGETYQFRIRAVNAAGQGEPSNGSAPTKCQPYVVPPGAPDQPRVGQVTKNSAEITWTRPADDGGAPIDGYIVEKRKAGTSEWVRCNEKPVRETRLVVEPLPEKEEFEFRVKAVNSAGEGEPSRPTDIVTIEEQPGRPCLDLSALKDITVRAGETIEIKIPFSGGNPKPIAEVFNGNREIYEDERTKIEVATDHVKLITTTAKRSDGGPYRIALANRFGKDTAKLNVTVLDAPGKPVGPITASDVSGEAMTLHWSPPVDNGGGAVTNYVVEKKDEQGNWVKIGQPVGTSFRVRNLENGKAYEFRVSAENQYGVGEPLQTLEPIVAKNPFDRPGAPGQPEAVATTDDTITLQWDRPINDGGSPIQGYVLEKREEGTNEWNKCAFGTINDTRYKVTGLTPRRRYEFRVAAVNAAGQGDYSENSALITAQVEASRPRIQLSMLGRDIIAYAGQPAKILVPFASSPSPEVTWKKGGAVVSESDKRAKIESNDYLTQLSYDKCERGDSATYTVKLENDAGSDTIDIRFTVVDKPAPPKKLSVSEIAPDSCHLTWQPPDDDGGSPITNYIIEKCHVKPGLEENWEKVSSFVRGTSYQVTGLTENEKYKFRVRAESQYGVSEPTQLQEPIVAKYQFNVPAQPDAPVPKDMDSTWVELEWDIPADGGSKILGYIVQYREPSSSKWIVANTQPVPTNTYRVTSLRDKGEYEFRVIAKNAAGLSKPSPPSERVQLKPKYGPPGPPTQINAESIGRNFVTLTWAPPVDDGGSKITGYIIESRELGSSLWRVVNDYTVQHPEFTVTNLIEFRDYEFRITAVNAIGKGVPSLPSSPIKIQEMGGSRPQIVVKPADTASPYNRRAVFTCEAVGRPAPVARWLRNGREVPEGARYRTEVQNDVFRLIIKEVWDIDAGEYTCEVSNVFGSDSATATLTVQAPPVIEKDVGNAIYADGEMVRLKIYFSGTGPFRYMLTLNKQEVPADHPNIHFVDFDNHVIITIPSIHSSEAGRYELSISNDSGEANTAFWLNVTGLPSSPQGPLQISDVSKTQAVLSWKPPVNDGGARLTGYVVERKDLSKDEWTEVATSVKDTNFTVTGLFEGHEYEFRVSATNENGQGPPLVGESPVVARLPFDTPSAPGKPEVARFGEDYVALNWTRPLSDGGSRIRGYLIEKREVGSDIWQKCNQNPSAATSYDVTNLIEGREYEFRVFAVNDAGASEPASTDTLKFVPAKSGNPPEILTPLSDMYGEQGRSVRFECEIEGSPRPEFHWFRGLRELADTPKYTILSKGNTQVLIINDLQGDDADEYSCRASNSLGSRSTKAQLLIRSKPRIFIPPRYHGGYEAQKGEQIEVKIPFKAFPAPHSRWTKNGEPITDSDKYTITTDDKYATLRIANAVREDLGQYRVVVENDVGSDSGTISLSVADRPDPPRFPIVENVLDEAAVISWKPPELDGGSLITNYIVERRETAGGQWTECARTRYTYLTVEGLKSKGTYEFRVSAQNKHGISKPCEPTAPIVVAEKRHRRKGYDVDETGKVIRGKGATSDNYDAFVIDVWKQYYPQPVEPKRDSVYDYYDILEEIGQGAFGVVHRCVERATGNTFAAKFVNTPHDADKNTVRKEIQTMSNLRHPKLINLHDAFEDDSEIVMIYEFMSGGELFEKVADEKNRMSEAEAVDYMRQVCDALRHMHEMNYVHLDLKPENIMFTTKKSSQLKLIDFGLAAKLDPKETVKVTTGTAEFAAPEVAASKPVGFYTDMWSVGVLAYILLSGLSPFGGETDEETLRNVKNCDWSMDDPCFAKVSDEAKDFIKKLLVLDPASRMTVHEALEHPWLSNAPSTSEQIPSERYHSIRDSIRHKYDAWPEPNPPLGRISNYSSLKKHRPGEYHMHDAWFNREEGQPRFIVKPFSTSCAEGQSATFFCKVIAASPPIVTWHKEATELRQSTKYMKKYNENDYALTINRVRMDDAGEYTVRAKNSYGSKEEVVFLNVIRSSEPYEPKPLEPAKKIPAPKPVEPYKERSMAPKFTFHLRPRLIQKNHQCKLICNVQANPLAKIEWYKDGTPIDQDRAQLTYRSGVCTLEIFNTRIEDAGTYRCEATNELGTDFTECIVNVQGRGGEPIPTIPLRTRRVYESLRISSDVERSRSSAEVIRKSSKSSLYTSSDISASRSRDDSTMHPSTAPPVFTRQLEPLIVEEKGTAEFACQVGGEPEPLVEWLHNGERILGSDPRLRMSLTAGRAALRIPEVTIADEGEYSCRASNSAGSEATKANLTVRRPINAMEEPSTASGSTQGTSLVNGIAQHVTEEGQPNGEGSDVQPQSSSDSAKPLRVLRHLEGVCVAPGTTATFSAAVSGPSDEVMWMKNGKEVRSEGRINISQKDGEHIMEIADVSPEDHGIYQLEIRHNDKHVLSVASLVVLERPNEPRVAKLPQSANASVSSPCKFVLELENAENLTVQWFKGSEKVEKSDRVKSVKSGNAFKLDFKSVELSDEGVYVVKVIKDKKAICKFAAALHVE</sequence>
<feature type="domain" description="Fibronectin type-III" evidence="25">
    <location>
        <begin position="5286"/>
        <end position="5384"/>
    </location>
</feature>
<feature type="domain" description="Ig-like" evidence="24">
    <location>
        <begin position="4300"/>
        <end position="4385"/>
    </location>
</feature>
<dbReference type="Pfam" id="PF07679">
    <property type="entry name" value="I-set"/>
    <property type="match status" value="28"/>
</dbReference>
<dbReference type="FunFam" id="2.60.40.10:FF:000504">
    <property type="entry name" value="Bent, isoform J"/>
    <property type="match status" value="1"/>
</dbReference>
<evidence type="ECO:0000256" key="4">
    <source>
        <dbReference type="ARBA" id="ARBA00012513"/>
    </source>
</evidence>
<keyword evidence="9" id="KW-0479">Metal-binding</keyword>
<feature type="domain" description="Fibronectin type-III" evidence="25">
    <location>
        <begin position="3516"/>
        <end position="3608"/>
    </location>
</feature>
<feature type="domain" description="Ig-like" evidence="24">
    <location>
        <begin position="6718"/>
        <end position="6808"/>
    </location>
</feature>
<feature type="domain" description="Fibronectin type-III" evidence="25">
    <location>
        <begin position="4594"/>
        <end position="4689"/>
    </location>
</feature>
<dbReference type="GO" id="GO:0046872">
    <property type="term" value="F:metal ion binding"/>
    <property type="evidence" value="ECO:0007669"/>
    <property type="project" value="UniProtKB-KW"/>
</dbReference>
<feature type="compositionally biased region" description="Basic and acidic residues" evidence="22">
    <location>
        <begin position="719"/>
        <end position="745"/>
    </location>
</feature>
<dbReference type="Pfam" id="PF00041">
    <property type="entry name" value="fn3"/>
    <property type="match status" value="31"/>
</dbReference>
<dbReference type="InterPro" id="IPR036179">
    <property type="entry name" value="Ig-like_dom_sf"/>
</dbReference>
<feature type="domain" description="Protein kinase" evidence="23">
    <location>
        <begin position="6116"/>
        <end position="6371"/>
    </location>
</feature>
<feature type="compositionally biased region" description="Basic and acidic residues" evidence="22">
    <location>
        <begin position="946"/>
        <end position="962"/>
    </location>
</feature>
<feature type="region of interest" description="Disordered" evidence="22">
    <location>
        <begin position="2119"/>
        <end position="2147"/>
    </location>
</feature>
<keyword evidence="17" id="KW-1015">Disulfide bond</keyword>
<name>A0A915BHS1_PARUN</name>
<dbReference type="InterPro" id="IPR013098">
    <property type="entry name" value="Ig_I-set"/>
</dbReference>
<keyword evidence="15" id="KW-0460">Magnesium</keyword>
<evidence type="ECO:0000256" key="5">
    <source>
        <dbReference type="ARBA" id="ARBA00022490"/>
    </source>
</evidence>
<feature type="domain" description="Ig-like" evidence="24">
    <location>
        <begin position="1645"/>
        <end position="1737"/>
    </location>
</feature>
<dbReference type="GO" id="GO:0005524">
    <property type="term" value="F:ATP binding"/>
    <property type="evidence" value="ECO:0007669"/>
    <property type="project" value="UniProtKB-UniRule"/>
</dbReference>
<dbReference type="FunFam" id="2.60.40.10:FF:001845">
    <property type="entry name" value="Bent, isoform H"/>
    <property type="match status" value="1"/>
</dbReference>
<keyword evidence="12" id="KW-0418">Kinase</keyword>
<dbReference type="InterPro" id="IPR003599">
    <property type="entry name" value="Ig_sub"/>
</dbReference>
<keyword evidence="6" id="KW-0723">Serine/threonine-protein kinase</keyword>
<feature type="domain" description="Ig-like" evidence="24">
    <location>
        <begin position="5872"/>
        <end position="5963"/>
    </location>
</feature>
<feature type="domain" description="Fibronectin type-III" evidence="25">
    <location>
        <begin position="3320"/>
        <end position="3414"/>
    </location>
</feature>
<dbReference type="FunFam" id="2.60.40.10:FF:000147">
    <property type="entry name" value="Myosin light chain kinase"/>
    <property type="match status" value="1"/>
</dbReference>
<dbReference type="Gene3D" id="2.60.40.10">
    <property type="entry name" value="Immunoglobulins"/>
    <property type="match status" value="60"/>
</dbReference>
<evidence type="ECO:0000256" key="14">
    <source>
        <dbReference type="ARBA" id="ARBA00022840"/>
    </source>
</evidence>
<evidence type="ECO:0000256" key="3">
    <source>
        <dbReference type="ARBA" id="ARBA00006692"/>
    </source>
</evidence>
<evidence type="ECO:0000256" key="2">
    <source>
        <dbReference type="ARBA" id="ARBA00004204"/>
    </source>
</evidence>
<dbReference type="InterPro" id="IPR017441">
    <property type="entry name" value="Protein_kinase_ATP_BS"/>
</dbReference>
<evidence type="ECO:0000256" key="15">
    <source>
        <dbReference type="ARBA" id="ARBA00022842"/>
    </source>
</evidence>
<feature type="domain" description="Ig-like" evidence="24">
    <location>
        <begin position="6438"/>
        <end position="6526"/>
    </location>
</feature>
<feature type="region of interest" description="Disordered" evidence="22">
    <location>
        <begin position="6841"/>
        <end position="6861"/>
    </location>
</feature>
<dbReference type="InterPro" id="IPR003961">
    <property type="entry name" value="FN3_dom"/>
</dbReference>
<dbReference type="SMART" id="SM00060">
    <property type="entry name" value="FN3"/>
    <property type="match status" value="31"/>
</dbReference>
<comment type="cofactor">
    <cofactor evidence="1">
        <name>Mg(2+)</name>
        <dbReference type="ChEBI" id="CHEBI:18420"/>
    </cofactor>
</comment>
<feature type="domain" description="Ig-like" evidence="24">
    <location>
        <begin position="2534"/>
        <end position="2617"/>
    </location>
</feature>
<evidence type="ECO:0000256" key="10">
    <source>
        <dbReference type="ARBA" id="ARBA00022737"/>
    </source>
</evidence>
<feature type="domain" description="Fibronectin type-III" evidence="25">
    <location>
        <begin position="2141"/>
        <end position="2236"/>
    </location>
</feature>
<feature type="domain" description="Fibronectin type-III" evidence="25">
    <location>
        <begin position="4889"/>
        <end position="4983"/>
    </location>
</feature>
<feature type="compositionally biased region" description="Basic and acidic residues" evidence="22">
    <location>
        <begin position="787"/>
        <end position="800"/>
    </location>
</feature>
<feature type="domain" description="Fibronectin type-III" evidence="25">
    <location>
        <begin position="1745"/>
        <end position="1841"/>
    </location>
</feature>
<feature type="domain" description="Fibronectin type-III" evidence="25">
    <location>
        <begin position="5679"/>
        <end position="5773"/>
    </location>
</feature>
<dbReference type="FunFam" id="3.30.200.20:FF:000249">
    <property type="entry name" value="twitchin isoform X2"/>
    <property type="match status" value="1"/>
</dbReference>
<dbReference type="FunFam" id="2.60.40.10:FF:000107">
    <property type="entry name" value="Myosin, light chain kinase a"/>
    <property type="match status" value="3"/>
</dbReference>
<dbReference type="SUPFAM" id="SSF49265">
    <property type="entry name" value="Fibronectin type III"/>
    <property type="match status" value="16"/>
</dbReference>
<feature type="domain" description="Fibronectin type-III" evidence="25">
    <location>
        <begin position="4101"/>
        <end position="4195"/>
    </location>
</feature>
<feature type="domain" description="Ig-like" evidence="24">
    <location>
        <begin position="994"/>
        <end position="1057"/>
    </location>
</feature>
<feature type="region of interest" description="Disordered" evidence="22">
    <location>
        <begin position="2705"/>
        <end position="2736"/>
    </location>
</feature>
<feature type="domain" description="Fibronectin type-III" evidence="25">
    <location>
        <begin position="1541"/>
        <end position="1646"/>
    </location>
</feature>
<dbReference type="CDD" id="cd00063">
    <property type="entry name" value="FN3"/>
    <property type="match status" value="31"/>
</dbReference>
<dbReference type="FunFam" id="2.60.40.10:FF:000127">
    <property type="entry name" value="titin isoform X1"/>
    <property type="match status" value="3"/>
</dbReference>
<dbReference type="SMART" id="SM00409">
    <property type="entry name" value="IG"/>
    <property type="match status" value="29"/>
</dbReference>
<feature type="domain" description="Ig-like" evidence="24">
    <location>
        <begin position="5"/>
        <end position="97"/>
    </location>
</feature>
<dbReference type="GO" id="GO:0045989">
    <property type="term" value="P:positive regulation of striated muscle contraction"/>
    <property type="evidence" value="ECO:0007669"/>
    <property type="project" value="UniProtKB-ARBA"/>
</dbReference>
<dbReference type="GO" id="GO:0019899">
    <property type="term" value="F:enzyme binding"/>
    <property type="evidence" value="ECO:0007669"/>
    <property type="project" value="UniProtKB-ARBA"/>
</dbReference>
<dbReference type="PRINTS" id="PR00014">
    <property type="entry name" value="FNTYPEIII"/>
</dbReference>
<dbReference type="WBParaSite" id="PgR041_g030_t01">
    <property type="protein sequence ID" value="PgR041_g030_t01"/>
    <property type="gene ID" value="PgR041_g030"/>
</dbReference>
<dbReference type="PROSITE" id="PS50853">
    <property type="entry name" value="FN3"/>
    <property type="match status" value="31"/>
</dbReference>
<dbReference type="FunFam" id="2.60.40.10:FF:000460">
    <property type="entry name" value="Bent, isoform J"/>
    <property type="match status" value="1"/>
</dbReference>
<dbReference type="FunFam" id="2.60.40.10:FF:000051">
    <property type="entry name" value="Uncharacterized protein, isoform J"/>
    <property type="match status" value="3"/>
</dbReference>
<organism evidence="26 27">
    <name type="scientific">Parascaris univalens</name>
    <name type="common">Nematode worm</name>
    <dbReference type="NCBI Taxonomy" id="6257"/>
    <lineage>
        <taxon>Eukaryota</taxon>
        <taxon>Metazoa</taxon>
        <taxon>Ecdysozoa</taxon>
        <taxon>Nematoda</taxon>
        <taxon>Chromadorea</taxon>
        <taxon>Rhabditida</taxon>
        <taxon>Spirurina</taxon>
        <taxon>Ascaridomorpha</taxon>
        <taxon>Ascaridoidea</taxon>
        <taxon>Ascarididae</taxon>
        <taxon>Parascaris</taxon>
    </lineage>
</organism>
<dbReference type="FunFam" id="2.60.40.10:FF:000567">
    <property type="entry name" value="Uncharacterized protein, isoform G"/>
    <property type="match status" value="4"/>
</dbReference>
<dbReference type="SUPFAM" id="SSF56112">
    <property type="entry name" value="Protein kinase-like (PK-like)"/>
    <property type="match status" value="1"/>
</dbReference>
<dbReference type="GO" id="GO:0060298">
    <property type="term" value="P:positive regulation of sarcomere organization"/>
    <property type="evidence" value="ECO:0007669"/>
    <property type="project" value="UniProtKB-ARBA"/>
</dbReference>
<comment type="catalytic activity">
    <reaction evidence="20">
        <text>L-seryl-[protein] + ATP = O-phospho-L-seryl-[protein] + ADP + H(+)</text>
        <dbReference type="Rhea" id="RHEA:17989"/>
        <dbReference type="Rhea" id="RHEA-COMP:9863"/>
        <dbReference type="Rhea" id="RHEA-COMP:11604"/>
        <dbReference type="ChEBI" id="CHEBI:15378"/>
        <dbReference type="ChEBI" id="CHEBI:29999"/>
        <dbReference type="ChEBI" id="CHEBI:30616"/>
        <dbReference type="ChEBI" id="CHEBI:83421"/>
        <dbReference type="ChEBI" id="CHEBI:456216"/>
        <dbReference type="EC" id="2.7.11.1"/>
    </reaction>
</comment>
<dbReference type="Proteomes" id="UP000887569">
    <property type="component" value="Unplaced"/>
</dbReference>
<feature type="domain" description="Ig-like" evidence="24">
    <location>
        <begin position="1061"/>
        <end position="1150"/>
    </location>
</feature>
<feature type="domain" description="Ig-like" evidence="24">
    <location>
        <begin position="5389"/>
        <end position="5477"/>
    </location>
</feature>
<feature type="domain" description="Ig-like" evidence="24">
    <location>
        <begin position="4988"/>
        <end position="5079"/>
    </location>
</feature>
<evidence type="ECO:0000256" key="13">
    <source>
        <dbReference type="ARBA" id="ARBA00022837"/>
    </source>
</evidence>
<feature type="domain" description="Fibronectin type-III" evidence="25">
    <location>
        <begin position="4201"/>
        <end position="4295"/>
    </location>
</feature>
<feature type="domain" description="Fibronectin type-III" evidence="25">
    <location>
        <begin position="3907"/>
        <end position="4001"/>
    </location>
</feature>
<dbReference type="Pfam" id="PF00069">
    <property type="entry name" value="Pkinase"/>
    <property type="match status" value="1"/>
</dbReference>
<dbReference type="PROSITE" id="PS00108">
    <property type="entry name" value="PROTEIN_KINASE_ST"/>
    <property type="match status" value="1"/>
</dbReference>
<dbReference type="InterPro" id="IPR036116">
    <property type="entry name" value="FN3_sf"/>
</dbReference>
<feature type="domain" description="Fibronectin type-III" evidence="25">
    <location>
        <begin position="3025"/>
        <end position="3120"/>
    </location>
</feature>
<keyword evidence="26" id="KW-1185">Reference proteome</keyword>
<dbReference type="GO" id="GO:0005516">
    <property type="term" value="F:calmodulin binding"/>
    <property type="evidence" value="ECO:0007669"/>
    <property type="project" value="UniProtKB-KW"/>
</dbReference>
<feature type="region of interest" description="Disordered" evidence="22">
    <location>
        <begin position="204"/>
        <end position="422"/>
    </location>
</feature>
<dbReference type="PANTHER" id="PTHR14340:SF9">
    <property type="entry name" value="FIBRONECTIN TYPE-III DOMAIN-CONTAINING PROTEIN"/>
    <property type="match status" value="1"/>
</dbReference>
<feature type="domain" description="Ig-like" evidence="24">
    <location>
        <begin position="442"/>
        <end position="531"/>
    </location>
</feature>
<accession>A0A915BHS1</accession>
<evidence type="ECO:0000256" key="20">
    <source>
        <dbReference type="ARBA" id="ARBA00048679"/>
    </source>
</evidence>
<feature type="domain" description="Fibronectin type-III" evidence="25">
    <location>
        <begin position="2924"/>
        <end position="3019"/>
    </location>
</feature>
<dbReference type="FunFam" id="1.10.510.10:FF:000321">
    <property type="entry name" value="Bent, isoform C"/>
    <property type="match status" value="1"/>
</dbReference>
<evidence type="ECO:0000313" key="26">
    <source>
        <dbReference type="Proteomes" id="UP000887569"/>
    </source>
</evidence>
<feature type="domain" description="Ig-like" evidence="24">
    <location>
        <begin position="1156"/>
        <end position="1234"/>
    </location>
</feature>
<keyword evidence="11 21" id="KW-0547">Nucleotide-binding</keyword>
<evidence type="ECO:0000259" key="24">
    <source>
        <dbReference type="PROSITE" id="PS50835"/>
    </source>
</evidence>
<dbReference type="FunFam" id="2.60.40.10:FF:000022">
    <property type="entry name" value="Cardiac titin"/>
    <property type="match status" value="1"/>
</dbReference>
<keyword evidence="18" id="KW-0393">Immunoglobulin domain</keyword>
<dbReference type="SMART" id="SM00220">
    <property type="entry name" value="S_TKc"/>
    <property type="match status" value="1"/>
</dbReference>
<evidence type="ECO:0000256" key="8">
    <source>
        <dbReference type="ARBA" id="ARBA00022679"/>
    </source>
</evidence>
<feature type="domain" description="Fibronectin type-III" evidence="25">
    <location>
        <begin position="1847"/>
        <end position="1939"/>
    </location>
</feature>
<feature type="compositionally biased region" description="Basic and acidic residues" evidence="22">
    <location>
        <begin position="600"/>
        <end position="617"/>
    </location>
</feature>
<dbReference type="InterPro" id="IPR013783">
    <property type="entry name" value="Ig-like_fold"/>
</dbReference>
<feature type="domain" description="Fibronectin type-III" evidence="25">
    <location>
        <begin position="2041"/>
        <end position="2135"/>
    </location>
</feature>
<proteinExistence type="inferred from homology"/>
<feature type="region of interest" description="Disordered" evidence="22">
    <location>
        <begin position="2415"/>
        <end position="2434"/>
    </location>
</feature>
<feature type="region of interest" description="Disordered" evidence="22">
    <location>
        <begin position="561"/>
        <end position="800"/>
    </location>
</feature>
<dbReference type="PROSITE" id="PS50011">
    <property type="entry name" value="PROTEIN_KINASE_DOM"/>
    <property type="match status" value="1"/>
</dbReference>
<evidence type="ECO:0000256" key="12">
    <source>
        <dbReference type="ARBA" id="ARBA00022777"/>
    </source>
</evidence>
<feature type="domain" description="Fibronectin type-III" evidence="25">
    <location>
        <begin position="4791"/>
        <end position="4883"/>
    </location>
</feature>
<evidence type="ECO:0000256" key="7">
    <source>
        <dbReference type="ARBA" id="ARBA00022553"/>
    </source>
</evidence>
<dbReference type="GO" id="GO:0004674">
    <property type="term" value="F:protein serine/threonine kinase activity"/>
    <property type="evidence" value="ECO:0007669"/>
    <property type="project" value="UniProtKB-KW"/>
</dbReference>
<evidence type="ECO:0000256" key="1">
    <source>
        <dbReference type="ARBA" id="ARBA00001946"/>
    </source>
</evidence>
<feature type="domain" description="Fibronectin type-III" evidence="25">
    <location>
        <begin position="5970"/>
        <end position="6063"/>
    </location>
</feature>
<feature type="domain" description="Ig-like" evidence="24">
    <location>
        <begin position="4006"/>
        <end position="4095"/>
    </location>
</feature>
<feature type="region of interest" description="Disordered" evidence="22">
    <location>
        <begin position="6698"/>
        <end position="6722"/>
    </location>
</feature>
<dbReference type="FunFam" id="2.60.40.10:FF:000031">
    <property type="entry name" value="Myosin-binding protein C, slow type"/>
    <property type="match status" value="5"/>
</dbReference>
<keyword evidence="5" id="KW-0963">Cytoplasm</keyword>
<dbReference type="FunFam" id="2.60.40.10:FF:000097">
    <property type="entry name" value="Bent, isoform F"/>
    <property type="match status" value="1"/>
</dbReference>
<evidence type="ECO:0000256" key="6">
    <source>
        <dbReference type="ARBA" id="ARBA00022527"/>
    </source>
</evidence>
<feature type="compositionally biased region" description="Basic and acidic residues" evidence="22">
    <location>
        <begin position="561"/>
        <end position="590"/>
    </location>
</feature>
<evidence type="ECO:0000259" key="23">
    <source>
        <dbReference type="PROSITE" id="PS50011"/>
    </source>
</evidence>
<reference evidence="27" key="1">
    <citation type="submission" date="2022-11" db="UniProtKB">
        <authorList>
            <consortium name="WormBaseParasite"/>
        </authorList>
    </citation>
    <scope>IDENTIFICATION</scope>
</reference>
<dbReference type="EC" id="2.7.11.1" evidence="4"/>
<dbReference type="Gene3D" id="3.30.200.20">
    <property type="entry name" value="Phosphorylase Kinase, domain 1"/>
    <property type="match status" value="1"/>
</dbReference>
<dbReference type="FunFam" id="2.60.40.10:FF:000056">
    <property type="entry name" value="twitchin isoform X4"/>
    <property type="match status" value="10"/>
</dbReference>
<evidence type="ECO:0000256" key="17">
    <source>
        <dbReference type="ARBA" id="ARBA00023157"/>
    </source>
</evidence>
<feature type="domain" description="Ig-like" evidence="24">
    <location>
        <begin position="3418"/>
        <end position="3508"/>
    </location>
</feature>
<keyword evidence="10" id="KW-0677">Repeat</keyword>
<comment type="subcellular location">
    <subcellularLocation>
        <location evidence="2">Cytoplasm</location>
        <location evidence="2">Myofibril</location>
        <location evidence="2">Sarcomere</location>
    </subcellularLocation>
</comment>
<keyword evidence="16" id="KW-0112">Calmodulin-binding</keyword>
<evidence type="ECO:0000256" key="21">
    <source>
        <dbReference type="PROSITE-ProRule" id="PRU10141"/>
    </source>
</evidence>
<dbReference type="FunFam" id="2.60.40.10:FF:002083">
    <property type="entry name" value="Protein CBR-UNC-22"/>
    <property type="match status" value="3"/>
</dbReference>
<feature type="domain" description="Fibronectin type-III" evidence="25">
    <location>
        <begin position="2337"/>
        <end position="2431"/>
    </location>
</feature>
<dbReference type="SUPFAM" id="SSF48726">
    <property type="entry name" value="Immunoglobulin"/>
    <property type="match status" value="30"/>
</dbReference>
<evidence type="ECO:0000313" key="27">
    <source>
        <dbReference type="WBParaSite" id="PgR041_g030_t01"/>
    </source>
</evidence>
<dbReference type="Gene3D" id="1.10.510.10">
    <property type="entry name" value="Transferase(Phosphotransferase) domain 1"/>
    <property type="match status" value="1"/>
</dbReference>
<protein>
    <recommendedName>
        <fullName evidence="4">non-specific serine/threonine protein kinase</fullName>
        <ecNumber evidence="4">2.7.11.1</ecNumber>
    </recommendedName>
</protein>
<dbReference type="SMART" id="SM00408">
    <property type="entry name" value="IGc2"/>
    <property type="match status" value="24"/>
</dbReference>
<dbReference type="CDD" id="cd00096">
    <property type="entry name" value="Ig"/>
    <property type="match status" value="3"/>
</dbReference>
<evidence type="ECO:0000256" key="9">
    <source>
        <dbReference type="ARBA" id="ARBA00022723"/>
    </source>
</evidence>
<feature type="domain" description="Fibronectin type-III" evidence="25">
    <location>
        <begin position="2629"/>
        <end position="2722"/>
    </location>
</feature>
<evidence type="ECO:0000256" key="22">
    <source>
        <dbReference type="SAM" id="MobiDB-lite"/>
    </source>
</evidence>
<feature type="compositionally biased region" description="Basic and acidic residues" evidence="22">
    <location>
        <begin position="2715"/>
        <end position="2727"/>
    </location>
</feature>
<dbReference type="FunFam" id="2.60.40.10:FF:000032">
    <property type="entry name" value="palladin isoform X1"/>
    <property type="match status" value="1"/>
</dbReference>
<feature type="domain" description="Fibronectin type-III" evidence="25">
    <location>
        <begin position="4392"/>
        <end position="4486"/>
    </location>
</feature>
<feature type="domain" description="Fibronectin type-III" evidence="25">
    <location>
        <begin position="3221"/>
        <end position="3314"/>
    </location>
</feature>
<dbReference type="FunFam" id="2.60.40.10:FF:000003">
    <property type="entry name" value="Titin isoform E"/>
    <property type="match status" value="3"/>
</dbReference>
<feature type="region of interest" description="Disordered" evidence="22">
    <location>
        <begin position="5267"/>
        <end position="5288"/>
    </location>
</feature>
<comment type="similarity">
    <text evidence="3">Belongs to the protein kinase superfamily. CAMK Ser/Thr protein kinase family.</text>
</comment>
<keyword evidence="14 21" id="KW-0067">ATP-binding</keyword>
<feature type="compositionally biased region" description="Basic and acidic residues" evidence="22">
    <location>
        <begin position="247"/>
        <end position="264"/>
    </location>
</feature>
<dbReference type="FunFam" id="2.60.40.10:FF:000425">
    <property type="entry name" value="Myosin light chain kinase"/>
    <property type="match status" value="1"/>
</dbReference>
<evidence type="ECO:0000256" key="18">
    <source>
        <dbReference type="ARBA" id="ARBA00023319"/>
    </source>
</evidence>
<feature type="domain" description="Fibronectin type-III" evidence="25">
    <location>
        <begin position="5086"/>
        <end position="5183"/>
    </location>
</feature>
<dbReference type="PANTHER" id="PTHR14340">
    <property type="entry name" value="MICROFIBRIL-ASSOCIATED GLYCOPROTEIN 3"/>
    <property type="match status" value="1"/>
</dbReference>
<feature type="domain" description="Fibronectin type-III" evidence="25">
    <location>
        <begin position="1443"/>
        <end position="1535"/>
    </location>
</feature>
<feature type="domain" description="Ig-like" evidence="24">
    <location>
        <begin position="6561"/>
        <end position="6643"/>
    </location>
</feature>
<feature type="domain" description="Ig-like" evidence="24">
    <location>
        <begin position="826"/>
        <end position="918"/>
    </location>
</feature>
<feature type="binding site" evidence="21">
    <location>
        <position position="6145"/>
    </location>
    <ligand>
        <name>ATP</name>
        <dbReference type="ChEBI" id="CHEBI:30616"/>
    </ligand>
</feature>
<dbReference type="InterPro" id="IPR003598">
    <property type="entry name" value="Ig_sub2"/>
</dbReference>
<feature type="domain" description="Ig-like" evidence="24">
    <location>
        <begin position="6959"/>
        <end position="7041"/>
    </location>
</feature>
<feature type="domain" description="Ig-like" evidence="24">
    <location>
        <begin position="1939"/>
        <end position="2034"/>
    </location>
</feature>
<feature type="domain" description="Fibronectin type-III" evidence="25">
    <location>
        <begin position="5189"/>
        <end position="5283"/>
    </location>
</feature>
<dbReference type="InterPro" id="IPR008271">
    <property type="entry name" value="Ser/Thr_kinase_AS"/>
</dbReference>
<feature type="compositionally biased region" description="Basic and acidic residues" evidence="22">
    <location>
        <begin position="315"/>
        <end position="366"/>
    </location>
</feature>
<feature type="domain" description="Ig-like" evidence="24">
    <location>
        <begin position="6863"/>
        <end position="6946"/>
    </location>
</feature>
<feature type="compositionally biased region" description="Basic and acidic residues" evidence="22">
    <location>
        <begin position="278"/>
        <end position="291"/>
    </location>
</feature>
<evidence type="ECO:0000259" key="25">
    <source>
        <dbReference type="PROSITE" id="PS50853"/>
    </source>
</evidence>
<feature type="domain" description="Fibronectin type-III" evidence="25">
    <location>
        <begin position="5579"/>
        <end position="5673"/>
    </location>
</feature>
<evidence type="ECO:0000256" key="11">
    <source>
        <dbReference type="ARBA" id="ARBA00022741"/>
    </source>
</evidence>
<dbReference type="GO" id="GO:0040017">
    <property type="term" value="P:positive regulation of locomotion"/>
    <property type="evidence" value="ECO:0007669"/>
    <property type="project" value="UniProtKB-ARBA"/>
</dbReference>
<dbReference type="GO" id="GO:0031672">
    <property type="term" value="C:A band"/>
    <property type="evidence" value="ECO:0007669"/>
    <property type="project" value="UniProtKB-ARBA"/>
</dbReference>
<comment type="catalytic activity">
    <reaction evidence="19">
        <text>L-threonyl-[protein] + ATP = O-phospho-L-threonyl-[protein] + ADP + H(+)</text>
        <dbReference type="Rhea" id="RHEA:46608"/>
        <dbReference type="Rhea" id="RHEA-COMP:11060"/>
        <dbReference type="Rhea" id="RHEA-COMP:11605"/>
        <dbReference type="ChEBI" id="CHEBI:15378"/>
        <dbReference type="ChEBI" id="CHEBI:30013"/>
        <dbReference type="ChEBI" id="CHEBI:30616"/>
        <dbReference type="ChEBI" id="CHEBI:61977"/>
        <dbReference type="ChEBI" id="CHEBI:456216"/>
        <dbReference type="EC" id="2.7.11.1"/>
    </reaction>
</comment>
<feature type="domain" description="Ig-like" evidence="24">
    <location>
        <begin position="111"/>
        <end position="204"/>
    </location>
</feature>
<feature type="domain" description="Fibronectin type-III" evidence="25">
    <location>
        <begin position="2437"/>
        <end position="2530"/>
    </location>
</feature>
<feature type="domain" description="Fibronectin type-III" evidence="25">
    <location>
        <begin position="2728"/>
        <end position="2822"/>
    </location>
</feature>
<dbReference type="FunFam" id="2.60.40.10:FF:000160">
    <property type="entry name" value="Titin a"/>
    <property type="match status" value="10"/>
</dbReference>
<feature type="region of interest" description="Disordered" evidence="22">
    <location>
        <begin position="936"/>
        <end position="962"/>
    </location>
</feature>
<evidence type="ECO:0000256" key="19">
    <source>
        <dbReference type="ARBA" id="ARBA00047899"/>
    </source>
</evidence>
<dbReference type="InterPro" id="IPR011009">
    <property type="entry name" value="Kinase-like_dom_sf"/>
</dbReference>
<feature type="compositionally biased region" description="Low complexity" evidence="22">
    <location>
        <begin position="232"/>
        <end position="242"/>
    </location>
</feature>
<feature type="domain" description="Ig-like" evidence="24">
    <location>
        <begin position="5779"/>
        <end position="5867"/>
    </location>
</feature>
<feature type="domain" description="Fibronectin type-III" evidence="25">
    <location>
        <begin position="3611"/>
        <end position="3708"/>
    </location>
</feature>
<dbReference type="InterPro" id="IPR000719">
    <property type="entry name" value="Prot_kinase_dom"/>
</dbReference>
<keyword evidence="13" id="KW-0106">Calcium</keyword>
<keyword evidence="7" id="KW-0597">Phosphoprotein</keyword>